<protein>
    <submittedName>
        <fullName evidence="3">TIM barrel protein</fullName>
    </submittedName>
</protein>
<dbReference type="SUPFAM" id="SSF51658">
    <property type="entry name" value="Xylose isomerase-like"/>
    <property type="match status" value="1"/>
</dbReference>
<organism evidence="3 4">
    <name type="scientific">Rudanella paleaurantiibacter</name>
    <dbReference type="NCBI Taxonomy" id="2614655"/>
    <lineage>
        <taxon>Bacteria</taxon>
        <taxon>Pseudomonadati</taxon>
        <taxon>Bacteroidota</taxon>
        <taxon>Cytophagia</taxon>
        <taxon>Cytophagales</taxon>
        <taxon>Cytophagaceae</taxon>
        <taxon>Rudanella</taxon>
    </lineage>
</organism>
<dbReference type="InterPro" id="IPR036237">
    <property type="entry name" value="Xyl_isomerase-like_sf"/>
</dbReference>
<reference evidence="3 4" key="1">
    <citation type="submission" date="2019-10" db="EMBL/GenBank/DDBJ databases">
        <title>Rudanella paleaurantiibacter sp. nov., isolated from sludge.</title>
        <authorList>
            <person name="Xu S.Q."/>
        </authorList>
    </citation>
    <scope>NUCLEOTIDE SEQUENCE [LARGE SCALE GENOMIC DNA]</scope>
    <source>
        <strain evidence="3 4">HX-22-17</strain>
    </source>
</reference>
<feature type="chain" id="PRO_5029565154" evidence="1">
    <location>
        <begin position="29"/>
        <end position="309"/>
    </location>
</feature>
<proteinExistence type="predicted"/>
<dbReference type="Pfam" id="PF01261">
    <property type="entry name" value="AP_endonuc_2"/>
    <property type="match status" value="1"/>
</dbReference>
<gene>
    <name evidence="3" type="ORF">F5984_11350</name>
</gene>
<name>A0A7J5U1G2_9BACT</name>
<evidence type="ECO:0000313" key="3">
    <source>
        <dbReference type="EMBL" id="KAB7731381.1"/>
    </source>
</evidence>
<accession>A0A7J5U1G2</accession>
<dbReference type="InterPro" id="IPR013022">
    <property type="entry name" value="Xyl_isomerase-like_TIM-brl"/>
</dbReference>
<keyword evidence="1" id="KW-0732">Signal</keyword>
<dbReference type="PANTHER" id="PTHR12110">
    <property type="entry name" value="HYDROXYPYRUVATE ISOMERASE"/>
    <property type="match status" value="1"/>
</dbReference>
<dbReference type="PROSITE" id="PS51318">
    <property type="entry name" value="TAT"/>
    <property type="match status" value="1"/>
</dbReference>
<evidence type="ECO:0000259" key="2">
    <source>
        <dbReference type="Pfam" id="PF01261"/>
    </source>
</evidence>
<evidence type="ECO:0000313" key="4">
    <source>
        <dbReference type="Proteomes" id="UP000488299"/>
    </source>
</evidence>
<comment type="caution">
    <text evidence="3">The sequence shown here is derived from an EMBL/GenBank/DDBJ whole genome shotgun (WGS) entry which is preliminary data.</text>
</comment>
<dbReference type="EMBL" id="WELI01000003">
    <property type="protein sequence ID" value="KAB7731381.1"/>
    <property type="molecule type" value="Genomic_DNA"/>
</dbReference>
<dbReference type="InterPro" id="IPR050312">
    <property type="entry name" value="IolE/XylAMocC-like"/>
</dbReference>
<dbReference type="InterPro" id="IPR006311">
    <property type="entry name" value="TAT_signal"/>
</dbReference>
<sequence length="309" mass="34509">MPTPRRAFLKTVSGLAGAALLPAQTALAAPAQPHLSCNSYTWNTFYNRDKKVWMADPDASLTEYVAAGLTDYEPSLNTPDDVTKLAPYLRRYRLEMRSIYVNSSLHEAADAPASIDKAVAIAEAAKALGTRIVVTNPNPLKWGSADNKTDAQLTEQARNLDRLGAALRNRGLTLAYHTHDPEFRAGAREFYHMMLNTNPRHVAFCLDAHWVYRGTGNSQVALFDIVKQFGSRIVELHIRQSKGGIWQETFTDGDIDYRRLTRDLKALRVRPHLVLEQCLEAQTPHTLNAVDAHRQDLRYARDVFAGLGA</sequence>
<keyword evidence="4" id="KW-1185">Reference proteome</keyword>
<feature type="domain" description="Xylose isomerase-like TIM barrel" evidence="2">
    <location>
        <begin position="80"/>
        <end position="300"/>
    </location>
</feature>
<dbReference type="RefSeq" id="WP_152124352.1">
    <property type="nucleotide sequence ID" value="NZ_WELI01000003.1"/>
</dbReference>
<dbReference type="Gene3D" id="3.20.20.150">
    <property type="entry name" value="Divalent-metal-dependent TIM barrel enzymes"/>
    <property type="match status" value="1"/>
</dbReference>
<feature type="signal peptide" evidence="1">
    <location>
        <begin position="1"/>
        <end position="28"/>
    </location>
</feature>
<dbReference type="PANTHER" id="PTHR12110:SF41">
    <property type="entry name" value="INOSOSE DEHYDRATASE"/>
    <property type="match status" value="1"/>
</dbReference>
<evidence type="ECO:0000256" key="1">
    <source>
        <dbReference type="SAM" id="SignalP"/>
    </source>
</evidence>
<dbReference type="Proteomes" id="UP000488299">
    <property type="component" value="Unassembled WGS sequence"/>
</dbReference>
<dbReference type="AlphaFoldDB" id="A0A7J5U1G2"/>